<gene>
    <name evidence="1" type="ORF">IWW38_006039</name>
</gene>
<organism evidence="1 2">
    <name type="scientific">Coemansia aciculifera</name>
    <dbReference type="NCBI Taxonomy" id="417176"/>
    <lineage>
        <taxon>Eukaryota</taxon>
        <taxon>Fungi</taxon>
        <taxon>Fungi incertae sedis</taxon>
        <taxon>Zoopagomycota</taxon>
        <taxon>Kickxellomycotina</taxon>
        <taxon>Kickxellomycetes</taxon>
        <taxon>Kickxellales</taxon>
        <taxon>Kickxellaceae</taxon>
        <taxon>Coemansia</taxon>
    </lineage>
</organism>
<feature type="non-terminal residue" evidence="1">
    <location>
        <position position="1"/>
    </location>
</feature>
<keyword evidence="2" id="KW-1185">Reference proteome</keyword>
<dbReference type="EMBL" id="JANBVB010003216">
    <property type="protein sequence ID" value="KAJ2879903.1"/>
    <property type="molecule type" value="Genomic_DNA"/>
</dbReference>
<reference evidence="1" key="1">
    <citation type="submission" date="2022-07" db="EMBL/GenBank/DDBJ databases">
        <title>Phylogenomic reconstructions and comparative analyses of Kickxellomycotina fungi.</title>
        <authorList>
            <person name="Reynolds N.K."/>
            <person name="Stajich J.E."/>
            <person name="Barry K."/>
            <person name="Grigoriev I.V."/>
            <person name="Crous P."/>
            <person name="Smith M.E."/>
        </authorList>
    </citation>
    <scope>NUCLEOTIDE SEQUENCE</scope>
    <source>
        <strain evidence="1">CBS 190363</strain>
    </source>
</reference>
<protein>
    <submittedName>
        <fullName evidence="1">Uncharacterized protein</fullName>
    </submittedName>
</protein>
<dbReference type="Proteomes" id="UP001139981">
    <property type="component" value="Unassembled WGS sequence"/>
</dbReference>
<evidence type="ECO:0000313" key="1">
    <source>
        <dbReference type="EMBL" id="KAJ2879903.1"/>
    </source>
</evidence>
<name>A0ACC1LTT3_9FUNG</name>
<accession>A0ACC1LTT3</accession>
<sequence>TAAAASAGALDAGTAPPDFGVDDSADFMEPFRCQLPGTSYFIFVAAKTLIMYLHHAKMSAYLLANRKSRSHDSLGNSNSNSNTMPPRPCALPDFSAAPATATAATDDDELFAGAKMPPPELRTLEDIRRMQDRLEVVMTALRLSQRHWMPVDYFSLCATKIRNMSLYGPWAAKDPVSSDPLAEVAAGLNQ</sequence>
<proteinExistence type="predicted"/>
<evidence type="ECO:0000313" key="2">
    <source>
        <dbReference type="Proteomes" id="UP001139981"/>
    </source>
</evidence>
<comment type="caution">
    <text evidence="1">The sequence shown here is derived from an EMBL/GenBank/DDBJ whole genome shotgun (WGS) entry which is preliminary data.</text>
</comment>